<proteinExistence type="predicted"/>
<accession>A0A1F5BU87</accession>
<dbReference type="AlphaFoldDB" id="A0A1F5BU87"/>
<comment type="caution">
    <text evidence="1">The sequence shown here is derived from an EMBL/GenBank/DDBJ whole genome shotgun (WGS) entry which is preliminary data.</text>
</comment>
<gene>
    <name evidence="1" type="ORF">A2988_01700</name>
</gene>
<sequence>MKTRLAVLAVLVALVAVTGCDRGRLYKPPANADTITIQRELFGNEDRETQVVSSGYSFNWEKRVITLKCPCYLSDDASVDPSVIAEFRSNGLEAADLKITLLSGARYNIEISDHSSGYYSFSLSPTQDEEKK</sequence>
<dbReference type="STRING" id="1797298.A2988_01700"/>
<reference evidence="1 2" key="1">
    <citation type="journal article" date="2016" name="Nat. Commun.">
        <title>Thousands of microbial genomes shed light on interconnected biogeochemical processes in an aquifer system.</title>
        <authorList>
            <person name="Anantharaman K."/>
            <person name="Brown C.T."/>
            <person name="Hug L.A."/>
            <person name="Sharon I."/>
            <person name="Castelle C.J."/>
            <person name="Probst A.J."/>
            <person name="Thomas B.C."/>
            <person name="Singh A."/>
            <person name="Wilkins M.J."/>
            <person name="Karaoz U."/>
            <person name="Brodie E.L."/>
            <person name="Williams K.H."/>
            <person name="Hubbard S.S."/>
            <person name="Banfield J.F."/>
        </authorList>
    </citation>
    <scope>NUCLEOTIDE SEQUENCE [LARGE SCALE GENOMIC DNA]</scope>
</reference>
<dbReference type="Proteomes" id="UP000176650">
    <property type="component" value="Unassembled WGS sequence"/>
</dbReference>
<organism evidence="1 2">
    <name type="scientific">Candidatus Azambacteria bacterium RIFCSPLOWO2_01_FULL_46_25</name>
    <dbReference type="NCBI Taxonomy" id="1797298"/>
    <lineage>
        <taxon>Bacteria</taxon>
        <taxon>Candidatus Azamiibacteriota</taxon>
    </lineage>
</organism>
<evidence type="ECO:0000313" key="2">
    <source>
        <dbReference type="Proteomes" id="UP000176650"/>
    </source>
</evidence>
<dbReference type="EMBL" id="MEYS01000002">
    <property type="protein sequence ID" value="OGD34173.1"/>
    <property type="molecule type" value="Genomic_DNA"/>
</dbReference>
<protein>
    <submittedName>
        <fullName evidence="1">Uncharacterized protein</fullName>
    </submittedName>
</protein>
<dbReference type="PROSITE" id="PS51257">
    <property type="entry name" value="PROKAR_LIPOPROTEIN"/>
    <property type="match status" value="1"/>
</dbReference>
<name>A0A1F5BU87_9BACT</name>
<evidence type="ECO:0000313" key="1">
    <source>
        <dbReference type="EMBL" id="OGD34173.1"/>
    </source>
</evidence>